<dbReference type="PANTHER" id="PTHR33026">
    <property type="entry name" value="OS06G0360600 PROTEIN"/>
    <property type="match status" value="1"/>
</dbReference>
<feature type="region of interest" description="Disordered" evidence="1">
    <location>
        <begin position="1"/>
        <end position="31"/>
    </location>
</feature>
<protein>
    <submittedName>
        <fullName evidence="2">Gypsy-type retrotransposon</fullName>
    </submittedName>
</protein>
<dbReference type="EMBL" id="PQIB02000014">
    <property type="protein sequence ID" value="RLM69216.1"/>
    <property type="molecule type" value="Genomic_DNA"/>
</dbReference>
<dbReference type="OrthoDB" id="718801at2759"/>
<evidence type="ECO:0000256" key="1">
    <source>
        <dbReference type="SAM" id="MobiDB-lite"/>
    </source>
</evidence>
<evidence type="ECO:0000313" key="3">
    <source>
        <dbReference type="Proteomes" id="UP000275267"/>
    </source>
</evidence>
<name>A0A3L6Q2C4_PANMI</name>
<organism evidence="2 3">
    <name type="scientific">Panicum miliaceum</name>
    <name type="common">Proso millet</name>
    <name type="synonym">Broomcorn millet</name>
    <dbReference type="NCBI Taxonomy" id="4540"/>
    <lineage>
        <taxon>Eukaryota</taxon>
        <taxon>Viridiplantae</taxon>
        <taxon>Streptophyta</taxon>
        <taxon>Embryophyta</taxon>
        <taxon>Tracheophyta</taxon>
        <taxon>Spermatophyta</taxon>
        <taxon>Magnoliopsida</taxon>
        <taxon>Liliopsida</taxon>
        <taxon>Poales</taxon>
        <taxon>Poaceae</taxon>
        <taxon>PACMAD clade</taxon>
        <taxon>Panicoideae</taxon>
        <taxon>Panicodae</taxon>
        <taxon>Paniceae</taxon>
        <taxon>Panicinae</taxon>
        <taxon>Panicum</taxon>
        <taxon>Panicum sect. Panicum</taxon>
    </lineage>
</organism>
<keyword evidence="3" id="KW-1185">Reference proteome</keyword>
<dbReference type="PANTHER" id="PTHR33026:SF7">
    <property type="entry name" value="OS03G0100275 PROTEIN"/>
    <property type="match status" value="1"/>
</dbReference>
<dbReference type="AlphaFoldDB" id="A0A3L6Q2C4"/>
<reference evidence="3" key="1">
    <citation type="journal article" date="2019" name="Nat. Commun.">
        <title>The genome of broomcorn millet.</title>
        <authorList>
            <person name="Zou C."/>
            <person name="Miki D."/>
            <person name="Li D."/>
            <person name="Tang Q."/>
            <person name="Xiao L."/>
            <person name="Rajput S."/>
            <person name="Deng P."/>
            <person name="Jia W."/>
            <person name="Huang R."/>
            <person name="Zhang M."/>
            <person name="Sun Y."/>
            <person name="Hu J."/>
            <person name="Fu X."/>
            <person name="Schnable P.S."/>
            <person name="Li F."/>
            <person name="Zhang H."/>
            <person name="Feng B."/>
            <person name="Zhu X."/>
            <person name="Liu R."/>
            <person name="Schnable J.C."/>
            <person name="Zhu J.-K."/>
            <person name="Zhang H."/>
        </authorList>
    </citation>
    <scope>NUCLEOTIDE SEQUENCE [LARGE SCALE GENOMIC DNA]</scope>
</reference>
<accession>A0A3L6Q2C4</accession>
<evidence type="ECO:0000313" key="2">
    <source>
        <dbReference type="EMBL" id="RLM69216.1"/>
    </source>
</evidence>
<proteinExistence type="predicted"/>
<dbReference type="Proteomes" id="UP000275267">
    <property type="component" value="Unassembled WGS sequence"/>
</dbReference>
<comment type="caution">
    <text evidence="2">The sequence shown here is derived from an EMBL/GenBank/DDBJ whole genome shotgun (WGS) entry which is preliminary data.</text>
</comment>
<sequence length="193" mass="21973">MPRKSAAGRGRRRENESGEESTPPAKVAKTVAKGEWRSSSVLEKDLLRLIAERVLQEKGVRQECWLEKLSEEESRDIPKLMKQIQALKDKGVTGESVAYSFIERCIQPLQQHIHLRFKYQGIQDPSRMARNMPSVEEIMRRVTRLFTGVHLEPYIPKLFDAGNSPDPPVFEEPAQDLPAEKAMEDAVADLPRP</sequence>
<gene>
    <name evidence="2" type="ORF">C2845_PM17G09210</name>
</gene>